<dbReference type="EMBL" id="CP025066">
    <property type="protein sequence ID" value="AUX09103.1"/>
    <property type="molecule type" value="Genomic_DNA"/>
</dbReference>
<accession>A0A343TJ31</accession>
<protein>
    <submittedName>
        <fullName evidence="2">Uncharacterized protein</fullName>
    </submittedName>
</protein>
<dbReference type="AlphaFoldDB" id="A0A343TJ31"/>
<dbReference type="Pfam" id="PF23956">
    <property type="entry name" value="DUF7285"/>
    <property type="match status" value="1"/>
</dbReference>
<dbReference type="KEGG" id="hdf:AArcSl_1474"/>
<reference evidence="3" key="1">
    <citation type="submission" date="2017-11" db="EMBL/GenBank/DDBJ databases">
        <title>Phenotypic and genomic properties of facultatively anaerobic sulfur-reducing natronoarchaea from hypersaline soda lakes.</title>
        <authorList>
            <person name="Sorokin D.Y."/>
            <person name="Kublanov I.V."/>
            <person name="Roman P."/>
            <person name="Sinninghe Damste J.S."/>
            <person name="Golyshin P.N."/>
            <person name="Rojo D."/>
            <person name="Ciordia S."/>
            <person name="Mena M.D.C."/>
            <person name="Ferrer M."/>
            <person name="Messina E."/>
            <person name="Smedile F."/>
            <person name="La Spada G."/>
            <person name="La Cono V."/>
            <person name="Yakimov M.M."/>
        </authorList>
    </citation>
    <scope>NUCLEOTIDE SEQUENCE [LARGE SCALE GENOMIC DNA]</scope>
    <source>
        <strain evidence="3">AArc-Sl</strain>
    </source>
</reference>
<evidence type="ECO:0000313" key="2">
    <source>
        <dbReference type="EMBL" id="AUX09103.1"/>
    </source>
</evidence>
<sequence length="123" mass="12595">MIAGVAVYAGVVADVAAVAGGDRIGSDPTGSDRTAETTLDTLRSTASDGDVVDPDRLRDADDDGDVIPTGFETNVSLAVAGGEGVTVGPTPPDGPVHRADRTVAVRIEPGEIRRGSLTVRVWR</sequence>
<proteinExistence type="predicted"/>
<feature type="compositionally biased region" description="Polar residues" evidence="1">
    <location>
        <begin position="28"/>
        <end position="47"/>
    </location>
</feature>
<name>A0A343TJ31_9EURY</name>
<dbReference type="InterPro" id="IPR055709">
    <property type="entry name" value="DUF7285"/>
</dbReference>
<dbReference type="Proteomes" id="UP000263012">
    <property type="component" value="Chromosome"/>
</dbReference>
<feature type="region of interest" description="Disordered" evidence="1">
    <location>
        <begin position="21"/>
        <end position="66"/>
    </location>
</feature>
<organism evidence="2 3">
    <name type="scientific">Halalkaliarchaeum desulfuricum</name>
    <dbReference type="NCBI Taxonomy" id="2055893"/>
    <lineage>
        <taxon>Archaea</taxon>
        <taxon>Methanobacteriati</taxon>
        <taxon>Methanobacteriota</taxon>
        <taxon>Stenosarchaea group</taxon>
        <taxon>Halobacteria</taxon>
        <taxon>Halobacteriales</taxon>
        <taxon>Haloferacaceae</taxon>
        <taxon>Halalkaliarchaeum</taxon>
    </lineage>
</organism>
<keyword evidence="3" id="KW-1185">Reference proteome</keyword>
<gene>
    <name evidence="2" type="ORF">AArcSl_1474</name>
</gene>
<evidence type="ECO:0000313" key="3">
    <source>
        <dbReference type="Proteomes" id="UP000263012"/>
    </source>
</evidence>
<evidence type="ECO:0000256" key="1">
    <source>
        <dbReference type="SAM" id="MobiDB-lite"/>
    </source>
</evidence>